<evidence type="ECO:0000256" key="10">
    <source>
        <dbReference type="ARBA" id="ARBA00040751"/>
    </source>
</evidence>
<evidence type="ECO:0000256" key="3">
    <source>
        <dbReference type="ARBA" id="ARBA00022660"/>
    </source>
</evidence>
<accession>A0A1E4SVR7</accession>
<protein>
    <recommendedName>
        <fullName evidence="10">Cytochrome b-c1 complex subunit 2, mitochondrial</fullName>
    </recommendedName>
    <alternativeName>
        <fullName evidence="12">Complex III subunit 2</fullName>
    </alternativeName>
    <alternativeName>
        <fullName evidence="11">Core protein II</fullName>
    </alternativeName>
</protein>
<evidence type="ECO:0000256" key="7">
    <source>
        <dbReference type="ARBA" id="ARBA00023128"/>
    </source>
</evidence>
<keyword evidence="4" id="KW-0999">Mitochondrion inner membrane</keyword>
<evidence type="ECO:0000256" key="5">
    <source>
        <dbReference type="ARBA" id="ARBA00022946"/>
    </source>
</evidence>
<keyword evidence="15" id="KW-1185">Reference proteome</keyword>
<dbReference type="PANTHER" id="PTHR11851:SF209">
    <property type="entry name" value="CYTOCHROME B-C1 COMPLEX SUBUNIT 2, MITOCHONDRIAL"/>
    <property type="match status" value="1"/>
</dbReference>
<dbReference type="PANTHER" id="PTHR11851">
    <property type="entry name" value="METALLOPROTEASE"/>
    <property type="match status" value="1"/>
</dbReference>
<gene>
    <name evidence="14" type="ORF">CANARDRAFT_214303</name>
</gene>
<keyword evidence="6" id="KW-0249">Electron transport</keyword>
<dbReference type="AlphaFoldDB" id="A0A1E4SVR7"/>
<reference evidence="15" key="1">
    <citation type="submission" date="2016-04" db="EMBL/GenBank/DDBJ databases">
        <title>Comparative genomics of biotechnologically important yeasts.</title>
        <authorList>
            <consortium name="DOE Joint Genome Institute"/>
            <person name="Riley R."/>
            <person name="Haridas S."/>
            <person name="Wolfe K.H."/>
            <person name="Lopes M.R."/>
            <person name="Hittinger C.T."/>
            <person name="Goker M."/>
            <person name="Salamov A."/>
            <person name="Wisecaver J."/>
            <person name="Long T.M."/>
            <person name="Aerts A.L."/>
            <person name="Barry K."/>
            <person name="Choi C."/>
            <person name="Clum A."/>
            <person name="Coughlan A.Y."/>
            <person name="Deshpande S."/>
            <person name="Douglass A.P."/>
            <person name="Hanson S.J."/>
            <person name="Klenk H.-P."/>
            <person name="Labutti K."/>
            <person name="Lapidus A."/>
            <person name="Lindquist E."/>
            <person name="Lipzen A."/>
            <person name="Meier-Kolthoff J.P."/>
            <person name="Ohm R.A."/>
            <person name="Otillar R.P."/>
            <person name="Pangilinan J."/>
            <person name="Peng Y."/>
            <person name="Rokas A."/>
            <person name="Rosa C.A."/>
            <person name="Scheuner C."/>
            <person name="Sibirny A.A."/>
            <person name="Slot J.C."/>
            <person name="Stielow J.B."/>
            <person name="Sun H."/>
            <person name="Kurtzman C.P."/>
            <person name="Blackwell M."/>
            <person name="Grigoriev I.V."/>
            <person name="Jeffries T.W."/>
        </authorList>
    </citation>
    <scope>NUCLEOTIDE SEQUENCE [LARGE SCALE GENOMIC DNA]</scope>
    <source>
        <strain evidence="15">NRRL YB-2248</strain>
    </source>
</reference>
<keyword evidence="5" id="KW-0809">Transit peptide</keyword>
<dbReference type="Gene3D" id="3.30.830.10">
    <property type="entry name" value="Metalloenzyme, LuxS/M16 peptidase-like"/>
    <property type="match status" value="2"/>
</dbReference>
<evidence type="ECO:0000256" key="8">
    <source>
        <dbReference type="ARBA" id="ARBA00023136"/>
    </source>
</evidence>
<dbReference type="Pfam" id="PF00675">
    <property type="entry name" value="Peptidase_M16"/>
    <property type="match status" value="1"/>
</dbReference>
<dbReference type="EMBL" id="KV453862">
    <property type="protein sequence ID" value="ODV83603.1"/>
    <property type="molecule type" value="Genomic_DNA"/>
</dbReference>
<dbReference type="GO" id="GO:0005743">
    <property type="term" value="C:mitochondrial inner membrane"/>
    <property type="evidence" value="ECO:0007669"/>
    <property type="project" value="UniProtKB-SubCell"/>
</dbReference>
<sequence length="362" mass="40540">MFFKRSFSTSIPKSIKIVSKEGTSNEISTLKIKVKNAGSKTGSNGLSHLLSSSNFLSTSNKSGLRLKRESELLGGSYNSILTRDDIILESSFLKENLPFFINSLSDVLSKPSFKKHEFNEITKPYVLNYYETLKNDSKFNALEELHSISFRKGLGNSLYYSGLKSISIDDISSFAKSIYIQSNIEIETTNIIESDLNNFIKNSSLNELPIESSIKLTEQKSYNGLESRIPKSGLTTVLFGKPIENKDFKTYSLLSSFLKTKFESEFGIIIDTKVLKYDSKSLFYFSTTGSNIEKLNSIIKSALNESKKVKNLTSFDKLSQFELSESGLSDLISIKGEDKVDLSKYNFVVVGDVDSVLYSDEL</sequence>
<organism evidence="14 15">
    <name type="scientific">[Candida] arabinofermentans NRRL YB-2248</name>
    <dbReference type="NCBI Taxonomy" id="983967"/>
    <lineage>
        <taxon>Eukaryota</taxon>
        <taxon>Fungi</taxon>
        <taxon>Dikarya</taxon>
        <taxon>Ascomycota</taxon>
        <taxon>Saccharomycotina</taxon>
        <taxon>Pichiomycetes</taxon>
        <taxon>Pichiales</taxon>
        <taxon>Pichiaceae</taxon>
        <taxon>Ogataea</taxon>
        <taxon>Ogataea/Candida clade</taxon>
    </lineage>
</organism>
<evidence type="ECO:0000256" key="6">
    <source>
        <dbReference type="ARBA" id="ARBA00022982"/>
    </source>
</evidence>
<dbReference type="InterPro" id="IPR050361">
    <property type="entry name" value="MPP/UQCRC_Complex"/>
</dbReference>
<evidence type="ECO:0000256" key="1">
    <source>
        <dbReference type="ARBA" id="ARBA00004443"/>
    </source>
</evidence>
<dbReference type="GO" id="GO:0046872">
    <property type="term" value="F:metal ion binding"/>
    <property type="evidence" value="ECO:0007669"/>
    <property type="project" value="InterPro"/>
</dbReference>
<evidence type="ECO:0000256" key="9">
    <source>
        <dbReference type="ARBA" id="ARBA00038146"/>
    </source>
</evidence>
<comment type="subcellular location">
    <subcellularLocation>
        <location evidence="1">Mitochondrion inner membrane</location>
        <topology evidence="1">Peripheral membrane protein</topology>
        <orientation evidence="1">Matrix side</orientation>
    </subcellularLocation>
</comment>
<proteinExistence type="inferred from homology"/>
<evidence type="ECO:0000256" key="11">
    <source>
        <dbReference type="ARBA" id="ARBA00041372"/>
    </source>
</evidence>
<evidence type="ECO:0000259" key="13">
    <source>
        <dbReference type="Pfam" id="PF00675"/>
    </source>
</evidence>
<keyword evidence="8" id="KW-0472">Membrane</keyword>
<evidence type="ECO:0000313" key="15">
    <source>
        <dbReference type="Proteomes" id="UP000094801"/>
    </source>
</evidence>
<dbReference type="OrthoDB" id="6369905at2759"/>
<keyword evidence="2" id="KW-0813">Transport</keyword>
<feature type="domain" description="Peptidase M16 N-terminal" evidence="13">
    <location>
        <begin position="17"/>
        <end position="160"/>
    </location>
</feature>
<name>A0A1E4SVR7_9ASCO</name>
<keyword evidence="3" id="KW-0679">Respiratory chain</keyword>
<dbReference type="InterPro" id="IPR011765">
    <property type="entry name" value="Pept_M16_N"/>
</dbReference>
<dbReference type="InterPro" id="IPR011249">
    <property type="entry name" value="Metalloenz_LuxS/M16"/>
</dbReference>
<evidence type="ECO:0000256" key="4">
    <source>
        <dbReference type="ARBA" id="ARBA00022792"/>
    </source>
</evidence>
<keyword evidence="7" id="KW-0496">Mitochondrion</keyword>
<evidence type="ECO:0000256" key="2">
    <source>
        <dbReference type="ARBA" id="ARBA00022448"/>
    </source>
</evidence>
<evidence type="ECO:0000256" key="12">
    <source>
        <dbReference type="ARBA" id="ARBA00041778"/>
    </source>
</evidence>
<comment type="similarity">
    <text evidence="9">Belongs to the peptidase M16 family. UQCRC2/QCR2 subfamily.</text>
</comment>
<dbReference type="Proteomes" id="UP000094801">
    <property type="component" value="Unassembled WGS sequence"/>
</dbReference>
<dbReference type="SUPFAM" id="SSF63411">
    <property type="entry name" value="LuxS/MPP-like metallohydrolase"/>
    <property type="match status" value="2"/>
</dbReference>
<dbReference type="STRING" id="983967.A0A1E4SVR7"/>
<evidence type="ECO:0000313" key="14">
    <source>
        <dbReference type="EMBL" id="ODV83603.1"/>
    </source>
</evidence>